<dbReference type="AlphaFoldDB" id="A0A161ZP12"/>
<dbReference type="Gramene" id="KZM88090">
    <property type="protein sequence ID" value="KZM88090"/>
    <property type="gene ID" value="DCAR_025165"/>
</dbReference>
<name>A0A161ZP12_DAUCS</name>
<feature type="domain" description="F-box" evidence="1">
    <location>
        <begin position="20"/>
        <end position="66"/>
    </location>
</feature>
<dbReference type="Pfam" id="PF14299">
    <property type="entry name" value="PP2"/>
    <property type="match status" value="1"/>
</dbReference>
<dbReference type="InterPro" id="IPR036047">
    <property type="entry name" value="F-box-like_dom_sf"/>
</dbReference>
<dbReference type="STRING" id="79200.A0A161ZP12"/>
<dbReference type="SUPFAM" id="SSF81383">
    <property type="entry name" value="F-box domain"/>
    <property type="match status" value="1"/>
</dbReference>
<dbReference type="Pfam" id="PF12937">
    <property type="entry name" value="F-box-like"/>
    <property type="match status" value="1"/>
</dbReference>
<evidence type="ECO:0000259" key="1">
    <source>
        <dbReference type="PROSITE" id="PS50181"/>
    </source>
</evidence>
<evidence type="ECO:0000313" key="3">
    <source>
        <dbReference type="EMBL" id="WOH09438.1"/>
    </source>
</evidence>
<dbReference type="KEGG" id="dcr:108193758"/>
<gene>
    <name evidence="2" type="ORF">DCAR_025165</name>
    <name evidence="3" type="ORF">DCAR_0728895</name>
</gene>
<sequence>MGTTSSTLSNSTSSTHRPIKLKLDDIPESCVALVLSYLDPPEICQLARLNRAFRAASSSDFIWDDKLPGNYKYLVDRFLDVGSAHLLKKDIYARLTKPISFDKGTKQTWVDKRTGGVCLSISAKAMSITGIDDRRYWNHIPTEESRFHTIAYLQQIWWLEVDGDIDFEFPTGTYSLLFRLQLGKITKRLGRRVCNPGNIHGWDIKPVQFQLTTLDGQHAVSRCFLDNLGNWAYYHAGDFVVEKPNALTNIKFSLTQIDCTHTKGGLCVDSVLICPSSLGKNLRCTV</sequence>
<dbReference type="OMA" id="CTSEHVH"/>
<reference evidence="3" key="2">
    <citation type="submission" date="2022-03" db="EMBL/GenBank/DDBJ databases">
        <title>Draft title - Genomic analysis of global carrot germplasm unveils the trajectory of domestication and the origin of high carotenoid orange carrot.</title>
        <authorList>
            <person name="Iorizzo M."/>
            <person name="Ellison S."/>
            <person name="Senalik D."/>
            <person name="Macko-Podgorni A."/>
            <person name="Grzebelus D."/>
            <person name="Bostan H."/>
            <person name="Rolling W."/>
            <person name="Curaba J."/>
            <person name="Simon P."/>
        </authorList>
    </citation>
    <scope>NUCLEOTIDE SEQUENCE</scope>
    <source>
        <tissue evidence="3">Leaf</tissue>
    </source>
</reference>
<dbReference type="PANTHER" id="PTHR31960">
    <property type="entry name" value="F-BOX PROTEIN PP2-A15"/>
    <property type="match status" value="1"/>
</dbReference>
<protein>
    <recommendedName>
        <fullName evidence="1">F-box domain-containing protein</fullName>
    </recommendedName>
</protein>
<dbReference type="OrthoDB" id="9970274at2759"/>
<dbReference type="EMBL" id="LNRQ01000007">
    <property type="protein sequence ID" value="KZM88090.1"/>
    <property type="molecule type" value="Genomic_DNA"/>
</dbReference>
<dbReference type="PANTHER" id="PTHR31960:SF3">
    <property type="entry name" value="F-BOX PROTEIN PP2-A13"/>
    <property type="match status" value="1"/>
</dbReference>
<dbReference type="InterPro" id="IPR025886">
    <property type="entry name" value="PP2-like"/>
</dbReference>
<keyword evidence="4" id="KW-1185">Reference proteome</keyword>
<accession>A0A161ZP12</accession>
<evidence type="ECO:0000313" key="4">
    <source>
        <dbReference type="Proteomes" id="UP000077755"/>
    </source>
</evidence>
<dbReference type="Gene3D" id="1.20.1280.50">
    <property type="match status" value="1"/>
</dbReference>
<proteinExistence type="predicted"/>
<reference evidence="2" key="1">
    <citation type="journal article" date="2016" name="Nat. Genet.">
        <title>A high-quality carrot genome assembly provides new insights into carotenoid accumulation and asterid genome evolution.</title>
        <authorList>
            <person name="Iorizzo M."/>
            <person name="Ellison S."/>
            <person name="Senalik D."/>
            <person name="Zeng P."/>
            <person name="Satapoomin P."/>
            <person name="Huang J."/>
            <person name="Bowman M."/>
            <person name="Iovene M."/>
            <person name="Sanseverino W."/>
            <person name="Cavagnaro P."/>
            <person name="Yildiz M."/>
            <person name="Macko-Podgorni A."/>
            <person name="Moranska E."/>
            <person name="Grzebelus E."/>
            <person name="Grzebelus D."/>
            <person name="Ashrafi H."/>
            <person name="Zheng Z."/>
            <person name="Cheng S."/>
            <person name="Spooner D."/>
            <person name="Van Deynze A."/>
            <person name="Simon P."/>
        </authorList>
    </citation>
    <scope>NUCLEOTIDE SEQUENCE [LARGE SCALE GENOMIC DNA]</scope>
    <source>
        <tissue evidence="2">Leaf</tissue>
    </source>
</reference>
<dbReference type="SMART" id="SM00256">
    <property type="entry name" value="FBOX"/>
    <property type="match status" value="1"/>
</dbReference>
<dbReference type="EMBL" id="CP093349">
    <property type="protein sequence ID" value="WOH09438.1"/>
    <property type="molecule type" value="Genomic_DNA"/>
</dbReference>
<dbReference type="Proteomes" id="UP000077755">
    <property type="component" value="Chromosome 7"/>
</dbReference>
<organism evidence="2">
    <name type="scientific">Daucus carota subsp. sativus</name>
    <name type="common">Carrot</name>
    <dbReference type="NCBI Taxonomy" id="79200"/>
    <lineage>
        <taxon>Eukaryota</taxon>
        <taxon>Viridiplantae</taxon>
        <taxon>Streptophyta</taxon>
        <taxon>Embryophyta</taxon>
        <taxon>Tracheophyta</taxon>
        <taxon>Spermatophyta</taxon>
        <taxon>Magnoliopsida</taxon>
        <taxon>eudicotyledons</taxon>
        <taxon>Gunneridae</taxon>
        <taxon>Pentapetalae</taxon>
        <taxon>asterids</taxon>
        <taxon>campanulids</taxon>
        <taxon>Apiales</taxon>
        <taxon>Apiaceae</taxon>
        <taxon>Apioideae</taxon>
        <taxon>Scandiceae</taxon>
        <taxon>Daucinae</taxon>
        <taxon>Daucus</taxon>
        <taxon>Daucus sect. Daucus</taxon>
    </lineage>
</organism>
<dbReference type="PROSITE" id="PS50181">
    <property type="entry name" value="FBOX"/>
    <property type="match status" value="1"/>
</dbReference>
<evidence type="ECO:0000313" key="2">
    <source>
        <dbReference type="EMBL" id="KZM88090.1"/>
    </source>
</evidence>
<dbReference type="CDD" id="cd22162">
    <property type="entry name" value="F-box_AtSKIP3-like"/>
    <property type="match status" value="1"/>
</dbReference>
<dbReference type="InterPro" id="IPR001810">
    <property type="entry name" value="F-box_dom"/>
</dbReference>